<name>A0A392W4P3_9FABA</name>
<protein>
    <submittedName>
        <fullName evidence="1">Uncharacterized protein</fullName>
    </submittedName>
</protein>
<keyword evidence="2" id="KW-1185">Reference proteome</keyword>
<accession>A0A392W4P3</accession>
<comment type="caution">
    <text evidence="1">The sequence shown here is derived from an EMBL/GenBank/DDBJ whole genome shotgun (WGS) entry which is preliminary data.</text>
</comment>
<evidence type="ECO:0000313" key="2">
    <source>
        <dbReference type="Proteomes" id="UP000265520"/>
    </source>
</evidence>
<organism evidence="1 2">
    <name type="scientific">Trifolium medium</name>
    <dbReference type="NCBI Taxonomy" id="97028"/>
    <lineage>
        <taxon>Eukaryota</taxon>
        <taxon>Viridiplantae</taxon>
        <taxon>Streptophyta</taxon>
        <taxon>Embryophyta</taxon>
        <taxon>Tracheophyta</taxon>
        <taxon>Spermatophyta</taxon>
        <taxon>Magnoliopsida</taxon>
        <taxon>eudicotyledons</taxon>
        <taxon>Gunneridae</taxon>
        <taxon>Pentapetalae</taxon>
        <taxon>rosids</taxon>
        <taxon>fabids</taxon>
        <taxon>Fabales</taxon>
        <taxon>Fabaceae</taxon>
        <taxon>Papilionoideae</taxon>
        <taxon>50 kb inversion clade</taxon>
        <taxon>NPAAA clade</taxon>
        <taxon>Hologalegina</taxon>
        <taxon>IRL clade</taxon>
        <taxon>Trifolieae</taxon>
        <taxon>Trifolium</taxon>
    </lineage>
</organism>
<evidence type="ECO:0000313" key="1">
    <source>
        <dbReference type="EMBL" id="MCI94161.1"/>
    </source>
</evidence>
<proteinExistence type="predicted"/>
<feature type="non-terminal residue" evidence="1">
    <location>
        <position position="42"/>
    </location>
</feature>
<dbReference type="Proteomes" id="UP000265520">
    <property type="component" value="Unassembled WGS sequence"/>
</dbReference>
<reference evidence="1 2" key="1">
    <citation type="journal article" date="2018" name="Front. Plant Sci.">
        <title>Red Clover (Trifolium pratense) and Zigzag Clover (T. medium) - A Picture of Genomic Similarities and Differences.</title>
        <authorList>
            <person name="Dluhosova J."/>
            <person name="Istvanek J."/>
            <person name="Nedelnik J."/>
            <person name="Repkova J."/>
        </authorList>
    </citation>
    <scope>NUCLEOTIDE SEQUENCE [LARGE SCALE GENOMIC DNA]</scope>
    <source>
        <strain evidence="2">cv. 10/8</strain>
        <tissue evidence="1">Leaf</tissue>
    </source>
</reference>
<dbReference type="AlphaFoldDB" id="A0A392W4P3"/>
<sequence>MMRVGWREVDEERWMERGGWIEVDGGSDGESWMEGAMERVGC</sequence>
<dbReference type="EMBL" id="LXQA011348989">
    <property type="protein sequence ID" value="MCI94161.1"/>
    <property type="molecule type" value="Genomic_DNA"/>
</dbReference>